<dbReference type="Proteomes" id="UP000608024">
    <property type="component" value="Unassembled WGS sequence"/>
</dbReference>
<comment type="caution">
    <text evidence="3">The sequence shown here is derived from an EMBL/GenBank/DDBJ whole genome shotgun (WGS) entry which is preliminary data.</text>
</comment>
<dbReference type="SUPFAM" id="SSF50998">
    <property type="entry name" value="Quinoprotein alcohol dehydrogenase-like"/>
    <property type="match status" value="1"/>
</dbReference>
<dbReference type="InterPro" id="IPR015943">
    <property type="entry name" value="WD40/YVTN_repeat-like_dom_sf"/>
</dbReference>
<evidence type="ECO:0000256" key="1">
    <source>
        <dbReference type="SAM" id="MobiDB-lite"/>
    </source>
</evidence>
<proteinExistence type="predicted"/>
<name>A0A919AED9_9ACTN</name>
<feature type="region of interest" description="Disordered" evidence="1">
    <location>
        <begin position="48"/>
        <end position="74"/>
    </location>
</feature>
<dbReference type="Pfam" id="PF13360">
    <property type="entry name" value="PQQ_2"/>
    <property type="match status" value="1"/>
</dbReference>
<dbReference type="EMBL" id="BNBT01000314">
    <property type="protein sequence ID" value="GHF02267.1"/>
    <property type="molecule type" value="Genomic_DNA"/>
</dbReference>
<organism evidence="3 4">
    <name type="scientific">Streptomyces longispororuber</name>
    <dbReference type="NCBI Taxonomy" id="68230"/>
    <lineage>
        <taxon>Bacteria</taxon>
        <taxon>Bacillati</taxon>
        <taxon>Actinomycetota</taxon>
        <taxon>Actinomycetes</taxon>
        <taxon>Kitasatosporales</taxon>
        <taxon>Streptomycetaceae</taxon>
        <taxon>Streptomyces</taxon>
    </lineage>
</organism>
<dbReference type="InterPro" id="IPR011047">
    <property type="entry name" value="Quinoprotein_ADH-like_sf"/>
</dbReference>
<reference evidence="3" key="1">
    <citation type="journal article" date="2014" name="Int. J. Syst. Evol. Microbiol.">
        <title>Complete genome sequence of Corynebacterium casei LMG S-19264T (=DSM 44701T), isolated from a smear-ripened cheese.</title>
        <authorList>
            <consortium name="US DOE Joint Genome Institute (JGI-PGF)"/>
            <person name="Walter F."/>
            <person name="Albersmeier A."/>
            <person name="Kalinowski J."/>
            <person name="Ruckert C."/>
        </authorList>
    </citation>
    <scope>NUCLEOTIDE SEQUENCE</scope>
    <source>
        <strain evidence="3">JCM 4784</strain>
    </source>
</reference>
<sequence>MAGGAAGALLVLLGPEADGEDGRAGGRAGASPSGSVPSARLVAAAGVDKRGTDDRSGVVPQHAAQRPEGWKPWRGKLGHAPMDCAADTRAVVCLLTNGTYAALGAADGKRLWASDGRTGTDDGTGGEAYISPSGKLFMPGDSLVPAVRGGTAVVAHEGRLQVRDSRSGAVRWSADPPDGRYFTRPVIGDGLLLVAAEAERSDDSAGTARGVDLMAYALKDGAPRWRAPLTTDELAGAEWHGRYGPELVRHGRVYADAKEGLVALDVRTGRRVGGAYDKTQCRSVMAVGTHILCPSVVTGASGFGDATEEPQTRVTRLDAATFAPQGAFGLQAPPVDAGGNVPPDVVVSAVGPKTAVAYDVQRRSLLVAETGKGRVTRRAPLTVVDDQVARTVSSPPLLVGDRALTADNTTLRTVPLTAAGQVRSLRVPGAPGNRAPQHGDDLGTVVADHLRPPTVLPLGGVATIVYDQGTVVSVRIPS</sequence>
<reference evidence="3" key="2">
    <citation type="submission" date="2020-09" db="EMBL/GenBank/DDBJ databases">
        <authorList>
            <person name="Sun Q."/>
            <person name="Ohkuma M."/>
        </authorList>
    </citation>
    <scope>NUCLEOTIDE SEQUENCE</scope>
    <source>
        <strain evidence="3">JCM 4784</strain>
    </source>
</reference>
<dbReference type="InterPro" id="IPR002372">
    <property type="entry name" value="PQQ_rpt_dom"/>
</dbReference>
<evidence type="ECO:0000313" key="3">
    <source>
        <dbReference type="EMBL" id="GHF02267.1"/>
    </source>
</evidence>
<gene>
    <name evidence="3" type="ORF">GCM10018785_75460</name>
</gene>
<dbReference type="Gene3D" id="2.130.10.10">
    <property type="entry name" value="YVTN repeat-like/Quinoprotein amine dehydrogenase"/>
    <property type="match status" value="1"/>
</dbReference>
<dbReference type="AlphaFoldDB" id="A0A919AED9"/>
<evidence type="ECO:0000313" key="4">
    <source>
        <dbReference type="Proteomes" id="UP000608024"/>
    </source>
</evidence>
<evidence type="ECO:0000259" key="2">
    <source>
        <dbReference type="Pfam" id="PF13360"/>
    </source>
</evidence>
<feature type="domain" description="Pyrrolo-quinoline quinone repeat" evidence="2">
    <location>
        <begin position="69"/>
        <end position="271"/>
    </location>
</feature>
<protein>
    <recommendedName>
        <fullName evidence="2">Pyrrolo-quinoline quinone repeat domain-containing protein</fullName>
    </recommendedName>
</protein>
<accession>A0A919AED9</accession>
<keyword evidence="4" id="KW-1185">Reference proteome</keyword>